<keyword evidence="3" id="KW-0677">Repeat</keyword>
<dbReference type="PANTHER" id="PTHR11685">
    <property type="entry name" value="RBR FAMILY RING FINGER AND IBR DOMAIN-CONTAINING"/>
    <property type="match status" value="1"/>
</dbReference>
<feature type="non-terminal residue" evidence="11">
    <location>
        <position position="1"/>
    </location>
</feature>
<name>A0ABD0NIS5_CIRMR</name>
<evidence type="ECO:0000256" key="2">
    <source>
        <dbReference type="ARBA" id="ARBA00022723"/>
    </source>
</evidence>
<dbReference type="InterPro" id="IPR001841">
    <property type="entry name" value="Znf_RING"/>
</dbReference>
<dbReference type="InterPro" id="IPR031128">
    <property type="entry name" value="RNF14_RING-HC_Zfn"/>
</dbReference>
<dbReference type="InterPro" id="IPR016135">
    <property type="entry name" value="UBQ-conjugating_enzyme/RWD"/>
</dbReference>
<feature type="domain" description="RING-type" evidence="10">
    <location>
        <begin position="102"/>
        <end position="164"/>
    </location>
</feature>
<dbReference type="Pfam" id="PF00097">
    <property type="entry name" value="zf-C3HC4"/>
    <property type="match status" value="1"/>
</dbReference>
<dbReference type="AlphaFoldDB" id="A0ABD0NIS5"/>
<dbReference type="Pfam" id="PF05773">
    <property type="entry name" value="RWD"/>
    <property type="match status" value="1"/>
</dbReference>
<dbReference type="InterPro" id="IPR044066">
    <property type="entry name" value="TRIAD_supradom"/>
</dbReference>
<dbReference type="EMBL" id="JAMKFB020000021">
    <property type="protein sequence ID" value="KAL0161899.1"/>
    <property type="molecule type" value="Genomic_DNA"/>
</dbReference>
<evidence type="ECO:0000256" key="6">
    <source>
        <dbReference type="ARBA" id="ARBA00022833"/>
    </source>
</evidence>
<evidence type="ECO:0000256" key="5">
    <source>
        <dbReference type="ARBA" id="ARBA00022786"/>
    </source>
</evidence>
<keyword evidence="6" id="KW-0862">Zinc</keyword>
<dbReference type="Proteomes" id="UP001529510">
    <property type="component" value="Unassembled WGS sequence"/>
</dbReference>
<evidence type="ECO:0000256" key="1">
    <source>
        <dbReference type="ARBA" id="ARBA00022679"/>
    </source>
</evidence>
<dbReference type="InterPro" id="IPR018957">
    <property type="entry name" value="Znf_C3HC4_RING-type"/>
</dbReference>
<evidence type="ECO:0000259" key="9">
    <source>
        <dbReference type="PROSITE" id="PS50089"/>
    </source>
</evidence>
<dbReference type="PROSITE" id="PS50089">
    <property type="entry name" value="ZF_RING_2"/>
    <property type="match status" value="1"/>
</dbReference>
<evidence type="ECO:0000313" key="11">
    <source>
        <dbReference type="EMBL" id="KAL0161899.1"/>
    </source>
</evidence>
<dbReference type="CDD" id="cd16628">
    <property type="entry name" value="RING-HC_RBR_RNF14"/>
    <property type="match status" value="1"/>
</dbReference>
<dbReference type="GO" id="GO:0008270">
    <property type="term" value="F:zinc ion binding"/>
    <property type="evidence" value="ECO:0007669"/>
    <property type="project" value="UniProtKB-KW"/>
</dbReference>
<dbReference type="InterPro" id="IPR013083">
    <property type="entry name" value="Znf_RING/FYVE/PHD"/>
</dbReference>
<dbReference type="CDD" id="cd23820">
    <property type="entry name" value="RWD_RNF14"/>
    <property type="match status" value="1"/>
</dbReference>
<organism evidence="11 12">
    <name type="scientific">Cirrhinus mrigala</name>
    <name type="common">Mrigala</name>
    <dbReference type="NCBI Taxonomy" id="683832"/>
    <lineage>
        <taxon>Eukaryota</taxon>
        <taxon>Metazoa</taxon>
        <taxon>Chordata</taxon>
        <taxon>Craniata</taxon>
        <taxon>Vertebrata</taxon>
        <taxon>Euteleostomi</taxon>
        <taxon>Actinopterygii</taxon>
        <taxon>Neopterygii</taxon>
        <taxon>Teleostei</taxon>
        <taxon>Ostariophysi</taxon>
        <taxon>Cypriniformes</taxon>
        <taxon>Cyprinidae</taxon>
        <taxon>Labeoninae</taxon>
        <taxon>Labeonini</taxon>
        <taxon>Cirrhinus</taxon>
    </lineage>
</organism>
<dbReference type="InterPro" id="IPR006575">
    <property type="entry name" value="RWD_dom"/>
</dbReference>
<dbReference type="Gene3D" id="3.30.40.10">
    <property type="entry name" value="Zinc/RING finger domain, C3HC4 (zinc finger)"/>
    <property type="match status" value="1"/>
</dbReference>
<proteinExistence type="predicted"/>
<comment type="caution">
    <text evidence="11">The sequence shown here is derived from an EMBL/GenBank/DDBJ whole genome shotgun (WGS) entry which is preliminary data.</text>
</comment>
<dbReference type="Gene3D" id="3.10.110.10">
    <property type="entry name" value="Ubiquitin Conjugating Enzyme"/>
    <property type="match status" value="1"/>
</dbReference>
<keyword evidence="1" id="KW-0808">Transferase</keyword>
<dbReference type="GO" id="GO:0016740">
    <property type="term" value="F:transferase activity"/>
    <property type="evidence" value="ECO:0007669"/>
    <property type="project" value="UniProtKB-KW"/>
</dbReference>
<keyword evidence="4 7" id="KW-0863">Zinc-finger</keyword>
<sequence>ITALCRRLDELWEENQGNVVLFTWMQFLKEETLEFLGIQSPLEIQSTESESGQKHAVDVSAEKSKAQDLDPRAVQEVDSGTDILTQLLDFDEAQKQKVFDGKVFCCGICYSEKLGSDSLLFKECQHVYCKACMKEYFEIQIRDGKVQCLNCPEPKCMSMATPTQ</sequence>
<protein>
    <recommendedName>
        <fullName evidence="13">RING-type domain-containing protein</fullName>
    </recommendedName>
</protein>
<evidence type="ECO:0000256" key="3">
    <source>
        <dbReference type="ARBA" id="ARBA00022737"/>
    </source>
</evidence>
<evidence type="ECO:0000259" key="10">
    <source>
        <dbReference type="PROSITE" id="PS51873"/>
    </source>
</evidence>
<keyword evidence="5" id="KW-0833">Ubl conjugation pathway</keyword>
<feature type="compositionally biased region" description="Basic and acidic residues" evidence="8">
    <location>
        <begin position="51"/>
        <end position="72"/>
    </location>
</feature>
<dbReference type="PROSITE" id="PS51873">
    <property type="entry name" value="TRIAD"/>
    <property type="match status" value="1"/>
</dbReference>
<gene>
    <name evidence="11" type="ORF">M9458_041295</name>
</gene>
<keyword evidence="2" id="KW-0479">Metal-binding</keyword>
<feature type="non-terminal residue" evidence="11">
    <location>
        <position position="164"/>
    </location>
</feature>
<dbReference type="SUPFAM" id="SSF57850">
    <property type="entry name" value="RING/U-box"/>
    <property type="match status" value="1"/>
</dbReference>
<evidence type="ECO:0000256" key="7">
    <source>
        <dbReference type="PROSITE-ProRule" id="PRU00175"/>
    </source>
</evidence>
<feature type="region of interest" description="Disordered" evidence="8">
    <location>
        <begin position="49"/>
        <end position="72"/>
    </location>
</feature>
<evidence type="ECO:0008006" key="13">
    <source>
        <dbReference type="Google" id="ProtNLM"/>
    </source>
</evidence>
<evidence type="ECO:0000256" key="4">
    <source>
        <dbReference type="ARBA" id="ARBA00022771"/>
    </source>
</evidence>
<dbReference type="InterPro" id="IPR031127">
    <property type="entry name" value="E3_UB_ligase_RBR"/>
</dbReference>
<keyword evidence="12" id="KW-1185">Reference proteome</keyword>
<dbReference type="SUPFAM" id="SSF54495">
    <property type="entry name" value="UBC-like"/>
    <property type="match status" value="1"/>
</dbReference>
<dbReference type="PROSITE" id="PS00518">
    <property type="entry name" value="ZF_RING_1"/>
    <property type="match status" value="1"/>
</dbReference>
<evidence type="ECO:0000313" key="12">
    <source>
        <dbReference type="Proteomes" id="UP001529510"/>
    </source>
</evidence>
<dbReference type="InterPro" id="IPR017907">
    <property type="entry name" value="Znf_RING_CS"/>
</dbReference>
<feature type="domain" description="RING-type" evidence="9">
    <location>
        <begin position="106"/>
        <end position="151"/>
    </location>
</feature>
<reference evidence="11 12" key="1">
    <citation type="submission" date="2024-05" db="EMBL/GenBank/DDBJ databases">
        <title>Genome sequencing and assembly of Indian major carp, Cirrhinus mrigala (Hamilton, 1822).</title>
        <authorList>
            <person name="Mohindra V."/>
            <person name="Chowdhury L.M."/>
            <person name="Lal K."/>
            <person name="Jena J.K."/>
        </authorList>
    </citation>
    <scope>NUCLEOTIDE SEQUENCE [LARGE SCALE GENOMIC DNA]</scope>
    <source>
        <strain evidence="11">CM1030</strain>
        <tissue evidence="11">Blood</tissue>
    </source>
</reference>
<evidence type="ECO:0000256" key="8">
    <source>
        <dbReference type="SAM" id="MobiDB-lite"/>
    </source>
</evidence>
<accession>A0ABD0NIS5</accession>